<dbReference type="PRINTS" id="PR00969">
    <property type="entry name" value="CHAPERONPILI"/>
</dbReference>
<dbReference type="Pfam" id="PF02753">
    <property type="entry name" value="PapD_C"/>
    <property type="match status" value="1"/>
</dbReference>
<dbReference type="InterPro" id="IPR008962">
    <property type="entry name" value="PapD-like_sf"/>
</dbReference>
<evidence type="ECO:0000256" key="2">
    <source>
        <dbReference type="ARBA" id="ARBA00007399"/>
    </source>
</evidence>
<sequence>MPGFSVRAASLRAIFSTCAAALLLILPVGSSQAALTLSNTRIVYPSDSRSTSVVVRNPSKQTYAAQVWINTQADDSVTAVPLMPSPQLFRLDPGQEQLLQISALPNDLAEDRESLFFLNLQEIPQAVPGQYNTLNIALRTRLKLFYRPHQLKGSPATQANHLQFSLHSANGQTQLRAHNPTPFHVTFSQLEVVGAQRSGKLENLPMLPPFGDHYLPLDGVRPGPDLQARFSIINDFGGYTKPFTLPIANRP</sequence>
<dbReference type="PANTHER" id="PTHR30251">
    <property type="entry name" value="PILUS ASSEMBLY CHAPERONE"/>
    <property type="match status" value="1"/>
</dbReference>
<comment type="similarity">
    <text evidence="2">Belongs to the periplasmic pilus chaperone family.</text>
</comment>
<dbReference type="InterPro" id="IPR016148">
    <property type="entry name" value="Pili_assmbl_chaperone_C"/>
</dbReference>
<evidence type="ECO:0000256" key="4">
    <source>
        <dbReference type="ARBA" id="ARBA00022764"/>
    </source>
</evidence>
<dbReference type="InterPro" id="IPR036316">
    <property type="entry name" value="Pili_assmbl_chap_C_dom_sf"/>
</dbReference>
<keyword evidence="4" id="KW-0574">Periplasm</keyword>
<accession>A0A2L1WBJ7</accession>
<dbReference type="AlphaFoldDB" id="A0A2L1WBJ7"/>
<dbReference type="InterPro" id="IPR016147">
    <property type="entry name" value="Pili_assmbl_chaperone_N"/>
</dbReference>
<keyword evidence="3" id="KW-0732">Signal</keyword>
<dbReference type="Gene3D" id="2.60.40.10">
    <property type="entry name" value="Immunoglobulins"/>
    <property type="match status" value="2"/>
</dbReference>
<keyword evidence="5" id="KW-0143">Chaperone</keyword>
<dbReference type="GO" id="GO:0071555">
    <property type="term" value="P:cell wall organization"/>
    <property type="evidence" value="ECO:0007669"/>
    <property type="project" value="InterPro"/>
</dbReference>
<dbReference type="Pfam" id="PF00345">
    <property type="entry name" value="PapD_N"/>
    <property type="match status" value="1"/>
</dbReference>
<evidence type="ECO:0000313" key="8">
    <source>
        <dbReference type="EMBL" id="QPH50438.1"/>
    </source>
</evidence>
<name>A0A2L1WBJ7_9PSED</name>
<proteinExistence type="inferred from homology"/>
<feature type="domain" description="Pili assembly chaperone C-terminal" evidence="7">
    <location>
        <begin position="178"/>
        <end position="240"/>
    </location>
</feature>
<comment type="subcellular location">
    <subcellularLocation>
        <location evidence="1">Periplasm</location>
    </subcellularLocation>
</comment>
<feature type="domain" description="Pili assembly chaperone N-terminal" evidence="6">
    <location>
        <begin position="35"/>
        <end position="151"/>
    </location>
</feature>
<organism evidence="8 9">
    <name type="scientific">Pseudomonas fulva</name>
    <dbReference type="NCBI Taxonomy" id="47880"/>
    <lineage>
        <taxon>Bacteria</taxon>
        <taxon>Pseudomonadati</taxon>
        <taxon>Pseudomonadota</taxon>
        <taxon>Gammaproteobacteria</taxon>
        <taxon>Pseudomonadales</taxon>
        <taxon>Pseudomonadaceae</taxon>
        <taxon>Pseudomonas</taxon>
    </lineage>
</organism>
<evidence type="ECO:0000256" key="5">
    <source>
        <dbReference type="ARBA" id="ARBA00023186"/>
    </source>
</evidence>
<dbReference type="EMBL" id="CP064946">
    <property type="protein sequence ID" value="QPH50438.1"/>
    <property type="molecule type" value="Genomic_DNA"/>
</dbReference>
<evidence type="ECO:0000259" key="7">
    <source>
        <dbReference type="Pfam" id="PF02753"/>
    </source>
</evidence>
<dbReference type="RefSeq" id="WP_088523028.1">
    <property type="nucleotide sequence ID" value="NZ_BQHM01000011.1"/>
</dbReference>
<dbReference type="InterPro" id="IPR001829">
    <property type="entry name" value="Pili_assmbl_chaperone_bac"/>
</dbReference>
<reference evidence="8 9" key="1">
    <citation type="submission" date="2020-11" db="EMBL/GenBank/DDBJ databases">
        <title>Pseudomonas fulva producing VIM-24.</title>
        <authorList>
            <person name="Liu S."/>
        </authorList>
    </citation>
    <scope>NUCLEOTIDE SEQUENCE [LARGE SCALE GENOMIC DNA]</scope>
    <source>
        <strain evidence="8 9">ZDHY414</strain>
    </source>
</reference>
<dbReference type="PANTHER" id="PTHR30251:SF2">
    <property type="entry name" value="FIMBRIAL CHAPERONE YADV-RELATED"/>
    <property type="match status" value="1"/>
</dbReference>
<protein>
    <submittedName>
        <fullName evidence="8">Molecular chaperone</fullName>
    </submittedName>
</protein>
<gene>
    <name evidence="8" type="ORF">IZU98_06940</name>
</gene>
<dbReference type="SUPFAM" id="SSF49354">
    <property type="entry name" value="PapD-like"/>
    <property type="match status" value="1"/>
</dbReference>
<evidence type="ECO:0000256" key="1">
    <source>
        <dbReference type="ARBA" id="ARBA00004418"/>
    </source>
</evidence>
<dbReference type="SUPFAM" id="SSF49584">
    <property type="entry name" value="Periplasmic chaperone C-domain"/>
    <property type="match status" value="1"/>
</dbReference>
<evidence type="ECO:0000313" key="9">
    <source>
        <dbReference type="Proteomes" id="UP000594430"/>
    </source>
</evidence>
<dbReference type="GO" id="GO:0030288">
    <property type="term" value="C:outer membrane-bounded periplasmic space"/>
    <property type="evidence" value="ECO:0007669"/>
    <property type="project" value="InterPro"/>
</dbReference>
<dbReference type="InterPro" id="IPR050643">
    <property type="entry name" value="Periplasmic_pilus_chap"/>
</dbReference>
<evidence type="ECO:0000259" key="6">
    <source>
        <dbReference type="Pfam" id="PF00345"/>
    </source>
</evidence>
<evidence type="ECO:0000256" key="3">
    <source>
        <dbReference type="ARBA" id="ARBA00022729"/>
    </source>
</evidence>
<dbReference type="Proteomes" id="UP000594430">
    <property type="component" value="Chromosome"/>
</dbReference>
<dbReference type="InterPro" id="IPR013783">
    <property type="entry name" value="Ig-like_fold"/>
</dbReference>